<keyword evidence="7" id="KW-0175">Coiled coil</keyword>
<comment type="subcellular location">
    <subcellularLocation>
        <location evidence="1 6">Cytoplasm</location>
        <location evidence="1 6">Cytoskeleton</location>
    </subcellularLocation>
</comment>
<dbReference type="PANTHER" id="PTHR11501">
    <property type="entry name" value="MICROTUBULE-ASSOCIATED PROTEIN"/>
    <property type="match status" value="1"/>
</dbReference>
<evidence type="ECO:0000256" key="6">
    <source>
        <dbReference type="RuleBase" id="RU000686"/>
    </source>
</evidence>
<dbReference type="GO" id="GO:0005874">
    <property type="term" value="C:microtubule"/>
    <property type="evidence" value="ECO:0007669"/>
    <property type="project" value="UniProtKB-KW"/>
</dbReference>
<evidence type="ECO:0000256" key="8">
    <source>
        <dbReference type="SAM" id="MobiDB-lite"/>
    </source>
</evidence>
<dbReference type="InterPro" id="IPR027324">
    <property type="entry name" value="MAP2/MAP4/Tau"/>
</dbReference>
<evidence type="ECO:0000256" key="3">
    <source>
        <dbReference type="ARBA" id="ARBA00022553"/>
    </source>
</evidence>
<dbReference type="GO" id="GO:0043005">
    <property type="term" value="C:neuron projection"/>
    <property type="evidence" value="ECO:0007669"/>
    <property type="project" value="TreeGrafter"/>
</dbReference>
<dbReference type="GO" id="GO:0000226">
    <property type="term" value="P:microtubule cytoskeleton organization"/>
    <property type="evidence" value="ECO:0007669"/>
    <property type="project" value="TreeGrafter"/>
</dbReference>
<keyword evidence="6" id="KW-0493">Microtubule</keyword>
<accession>A0A2A2JUW9</accession>
<evidence type="ECO:0000313" key="10">
    <source>
        <dbReference type="Proteomes" id="UP000218231"/>
    </source>
</evidence>
<feature type="region of interest" description="Disordered" evidence="8">
    <location>
        <begin position="255"/>
        <end position="278"/>
    </location>
</feature>
<evidence type="ECO:0000256" key="4">
    <source>
        <dbReference type="ARBA" id="ARBA00022737"/>
    </source>
</evidence>
<keyword evidence="10" id="KW-1185">Reference proteome</keyword>
<feature type="compositionally biased region" description="Low complexity" evidence="8">
    <location>
        <begin position="446"/>
        <end position="461"/>
    </location>
</feature>
<feature type="region of interest" description="Disordered" evidence="8">
    <location>
        <begin position="537"/>
        <end position="558"/>
    </location>
</feature>
<dbReference type="EMBL" id="LIAE01010206">
    <property type="protein sequence ID" value="PAV65495.1"/>
    <property type="molecule type" value="Genomic_DNA"/>
</dbReference>
<feature type="compositionally biased region" description="Basic and acidic residues" evidence="8">
    <location>
        <begin position="537"/>
        <end position="550"/>
    </location>
</feature>
<dbReference type="GO" id="GO:0008017">
    <property type="term" value="F:microtubule binding"/>
    <property type="evidence" value="ECO:0007669"/>
    <property type="project" value="InterPro"/>
</dbReference>
<dbReference type="OrthoDB" id="9378527at2759"/>
<evidence type="ECO:0000313" key="9">
    <source>
        <dbReference type="EMBL" id="PAV65495.1"/>
    </source>
</evidence>
<proteinExistence type="predicted"/>
<feature type="compositionally biased region" description="Basic and acidic residues" evidence="8">
    <location>
        <begin position="267"/>
        <end position="278"/>
    </location>
</feature>
<feature type="region of interest" description="Disordered" evidence="8">
    <location>
        <begin position="602"/>
        <end position="626"/>
    </location>
</feature>
<dbReference type="Proteomes" id="UP000218231">
    <property type="component" value="Unassembled WGS sequence"/>
</dbReference>
<protein>
    <recommendedName>
        <fullName evidence="6">Microtubule-associated protein</fullName>
    </recommendedName>
</protein>
<keyword evidence="4" id="KW-0677">Repeat</keyword>
<dbReference type="PROSITE" id="PS51491">
    <property type="entry name" value="TAU_MAP_2"/>
    <property type="match status" value="2"/>
</dbReference>
<feature type="compositionally biased region" description="Basic and acidic residues" evidence="8">
    <location>
        <begin position="66"/>
        <end position="77"/>
    </location>
</feature>
<dbReference type="InterPro" id="IPR001084">
    <property type="entry name" value="MAP_tubulin-bd_rpt"/>
</dbReference>
<evidence type="ECO:0000256" key="7">
    <source>
        <dbReference type="SAM" id="Coils"/>
    </source>
</evidence>
<feature type="compositionally biased region" description="Acidic residues" evidence="8">
    <location>
        <begin position="21"/>
        <end position="31"/>
    </location>
</feature>
<comment type="caution">
    <text evidence="9">The sequence shown here is derived from an EMBL/GenBank/DDBJ whole genome shotgun (WGS) entry which is preliminary data.</text>
</comment>
<keyword evidence="3" id="KW-0597">Phosphoprotein</keyword>
<feature type="compositionally biased region" description="Low complexity" evidence="8">
    <location>
        <begin position="409"/>
        <end position="426"/>
    </location>
</feature>
<keyword evidence="2 6" id="KW-0963">Cytoplasm</keyword>
<dbReference type="PROSITE" id="PS00229">
    <property type="entry name" value="TAU_MAP_1"/>
    <property type="match status" value="2"/>
</dbReference>
<keyword evidence="5 6" id="KW-0206">Cytoskeleton</keyword>
<dbReference type="GO" id="GO:0031175">
    <property type="term" value="P:neuron projection development"/>
    <property type="evidence" value="ECO:0007669"/>
    <property type="project" value="TreeGrafter"/>
</dbReference>
<evidence type="ECO:0000256" key="1">
    <source>
        <dbReference type="ARBA" id="ARBA00004245"/>
    </source>
</evidence>
<evidence type="ECO:0000256" key="2">
    <source>
        <dbReference type="ARBA" id="ARBA00022490"/>
    </source>
</evidence>
<organism evidence="9 10">
    <name type="scientific">Diploscapter pachys</name>
    <dbReference type="NCBI Taxonomy" id="2018661"/>
    <lineage>
        <taxon>Eukaryota</taxon>
        <taxon>Metazoa</taxon>
        <taxon>Ecdysozoa</taxon>
        <taxon>Nematoda</taxon>
        <taxon>Chromadorea</taxon>
        <taxon>Rhabditida</taxon>
        <taxon>Rhabditina</taxon>
        <taxon>Rhabditomorpha</taxon>
        <taxon>Rhabditoidea</taxon>
        <taxon>Rhabditidae</taxon>
        <taxon>Diploscapter</taxon>
    </lineage>
</organism>
<gene>
    <name evidence="9" type="ORF">WR25_24047</name>
</gene>
<reference evidence="9 10" key="1">
    <citation type="journal article" date="2017" name="Curr. Biol.">
        <title>Genome architecture and evolution of a unichromosomal asexual nematode.</title>
        <authorList>
            <person name="Fradin H."/>
            <person name="Zegar C."/>
            <person name="Gutwein M."/>
            <person name="Lucas J."/>
            <person name="Kovtun M."/>
            <person name="Corcoran D."/>
            <person name="Baugh L.R."/>
            <person name="Kiontke K."/>
            <person name="Gunsalus K."/>
            <person name="Fitch D.H."/>
            <person name="Piano F."/>
        </authorList>
    </citation>
    <scope>NUCLEOTIDE SEQUENCE [LARGE SCALE GENOMIC DNA]</scope>
    <source>
        <strain evidence="9">PF1309</strain>
    </source>
</reference>
<dbReference type="PANTHER" id="PTHR11501:SF18">
    <property type="entry name" value="MICROTUBULE-ASSOCIATED PROTEIN"/>
    <property type="match status" value="1"/>
</dbReference>
<evidence type="ECO:0000256" key="5">
    <source>
        <dbReference type="ARBA" id="ARBA00023212"/>
    </source>
</evidence>
<name>A0A2A2JUW9_9BILA</name>
<dbReference type="AlphaFoldDB" id="A0A2A2JUW9"/>
<feature type="coiled-coil region" evidence="7">
    <location>
        <begin position="183"/>
        <end position="210"/>
    </location>
</feature>
<feature type="compositionally biased region" description="Basic and acidic residues" evidence="8">
    <location>
        <begin position="43"/>
        <end position="56"/>
    </location>
</feature>
<feature type="region of interest" description="Disordered" evidence="8">
    <location>
        <begin position="1"/>
        <end position="79"/>
    </location>
</feature>
<dbReference type="STRING" id="2018661.A0A2A2JUW9"/>
<dbReference type="Pfam" id="PF00418">
    <property type="entry name" value="Tubulin-binding"/>
    <property type="match status" value="2"/>
</dbReference>
<sequence length="736" mass="81653">MDNCRGEPGSENVEVKRDGEGLGEEEVELEVSDPQSPQSECIRICKDLQKEQHEEANAEDAEPEEKEDRSEQIHTPEEELELSLPFSSFEILLYPICINSALFCAAEADSIEPQPDEPAEQVEIHEEHQLENPVVPEIEEIREIQYEENKEIEMSLDEEHMNAQQMHQEDEFEALEKRMEGLMMGERADKENEQKQAEEREKEADAELEAEMLVHDDTCDQDMTEKTNILEQAFVKNQSQLVEDDKKLIDFGDAKQEQEKEEEPILEEQKQEEVKQEEPVAAPVPEVDPFMQLHHGLKAAPQKSTGIKAPTVTTSVFKTPATAPRQQSKTPLAHPPAKPSRCPVHEVLLDFGPICFCIVPSVDHFHSILRQIRSARSSEESSCCRSTQIQTIIKNIPFFSSMSNRRSEASATATSASAPRASRLSTVPSAARNNTTPQAPATRLPNQNQSTSRSNSNLRSNSDVKNPSLPATPKIINKKYANVQSKVGSITDHKPGGGKVEIFSEKKTYNAGPRIDAKVNWEPPKSEKKIITQKLQWKAESKVGSKDNMKHQPGGGNTKIMTQKLEWNAGSKVGSLENANHKPGGGNVRIFDEKLEFVAAPRVASRSSDDSNHASSANISTEQPQQVQVRQASITVTTTPPVPVPVPVPVIKSAIIKGKAPSVELAETKQVVIRPMAVGFVKLDQPMVEMKPPARDKSKNIPNIRAKPPTIQRRISSAKLMPGAIYPLTADQIMSG</sequence>
<feature type="compositionally biased region" description="Polar residues" evidence="8">
    <location>
        <begin position="427"/>
        <end position="439"/>
    </location>
</feature>
<feature type="region of interest" description="Disordered" evidence="8">
    <location>
        <begin position="409"/>
        <end position="475"/>
    </location>
</feature>
<feature type="region of interest" description="Disordered" evidence="8">
    <location>
        <begin position="319"/>
        <end position="339"/>
    </location>
</feature>